<protein>
    <submittedName>
        <fullName evidence="2">Peptide/nickel transport system substrate-binding protein</fullName>
    </submittedName>
</protein>
<name>A0A1H6DCQ9_9ACTN</name>
<dbReference type="EMBL" id="FNVO01000015">
    <property type="protein sequence ID" value="SEG83080.1"/>
    <property type="molecule type" value="Genomic_DNA"/>
</dbReference>
<reference evidence="3" key="1">
    <citation type="submission" date="2016-10" db="EMBL/GenBank/DDBJ databases">
        <authorList>
            <person name="Varghese N."/>
            <person name="Submissions S."/>
        </authorList>
    </citation>
    <scope>NUCLEOTIDE SEQUENCE [LARGE SCALE GENOMIC DNA]</scope>
    <source>
        <strain evidence="3">DSM 43163</strain>
    </source>
</reference>
<evidence type="ECO:0000259" key="1">
    <source>
        <dbReference type="Pfam" id="PF00496"/>
    </source>
</evidence>
<dbReference type="PANTHER" id="PTHR30290">
    <property type="entry name" value="PERIPLASMIC BINDING COMPONENT OF ABC TRANSPORTER"/>
    <property type="match status" value="1"/>
</dbReference>
<dbReference type="Gene3D" id="3.40.190.10">
    <property type="entry name" value="Periplasmic binding protein-like II"/>
    <property type="match status" value="1"/>
</dbReference>
<dbReference type="GO" id="GO:1904680">
    <property type="term" value="F:peptide transmembrane transporter activity"/>
    <property type="evidence" value="ECO:0007669"/>
    <property type="project" value="TreeGrafter"/>
</dbReference>
<dbReference type="PIRSF" id="PIRSF002741">
    <property type="entry name" value="MppA"/>
    <property type="match status" value="1"/>
</dbReference>
<dbReference type="GO" id="GO:0042597">
    <property type="term" value="C:periplasmic space"/>
    <property type="evidence" value="ECO:0007669"/>
    <property type="project" value="UniProtKB-ARBA"/>
</dbReference>
<dbReference type="SUPFAM" id="SSF53850">
    <property type="entry name" value="Periplasmic binding protein-like II"/>
    <property type="match status" value="1"/>
</dbReference>
<dbReference type="Proteomes" id="UP000236723">
    <property type="component" value="Unassembled WGS sequence"/>
</dbReference>
<dbReference type="PANTHER" id="PTHR30290:SF83">
    <property type="entry name" value="ABC TRANSPORTER SUBSTRATE-BINDING PROTEIN"/>
    <property type="match status" value="1"/>
</dbReference>
<accession>A0A1H6DCQ9</accession>
<proteinExistence type="predicted"/>
<dbReference type="AlphaFoldDB" id="A0A1H6DCQ9"/>
<dbReference type="InterPro" id="IPR030678">
    <property type="entry name" value="Peptide/Ni-bd"/>
</dbReference>
<dbReference type="GO" id="GO:0015833">
    <property type="term" value="P:peptide transport"/>
    <property type="evidence" value="ECO:0007669"/>
    <property type="project" value="TreeGrafter"/>
</dbReference>
<dbReference type="InterPro" id="IPR039424">
    <property type="entry name" value="SBP_5"/>
</dbReference>
<dbReference type="RefSeq" id="WP_103941815.1">
    <property type="nucleotide sequence ID" value="NZ_FNVO01000015.1"/>
</dbReference>
<gene>
    <name evidence="2" type="ORF">SAMN04489712_115140</name>
</gene>
<dbReference type="InterPro" id="IPR000914">
    <property type="entry name" value="SBP_5_dom"/>
</dbReference>
<dbReference type="GO" id="GO:0043190">
    <property type="term" value="C:ATP-binding cassette (ABC) transporter complex"/>
    <property type="evidence" value="ECO:0007669"/>
    <property type="project" value="InterPro"/>
</dbReference>
<feature type="domain" description="Solute-binding protein family 5" evidence="1">
    <location>
        <begin position="119"/>
        <end position="472"/>
    </location>
</feature>
<dbReference type="OrthoDB" id="5240629at2"/>
<dbReference type="Gene3D" id="3.10.105.10">
    <property type="entry name" value="Dipeptide-binding Protein, Domain 3"/>
    <property type="match status" value="1"/>
</dbReference>
<evidence type="ECO:0000313" key="2">
    <source>
        <dbReference type="EMBL" id="SEG83080.1"/>
    </source>
</evidence>
<organism evidence="2 3">
    <name type="scientific">Thermomonospora echinospora</name>
    <dbReference type="NCBI Taxonomy" id="1992"/>
    <lineage>
        <taxon>Bacteria</taxon>
        <taxon>Bacillati</taxon>
        <taxon>Actinomycetota</taxon>
        <taxon>Actinomycetes</taxon>
        <taxon>Streptosporangiales</taxon>
        <taxon>Thermomonosporaceae</taxon>
        <taxon>Thermomonospora</taxon>
    </lineage>
</organism>
<sequence>MADVSGIRAVLRAGAHARTRTRTTGASGASGARAAGACAVGLALAGALAGCGAGEDERSGLGRPGGTLRIVGGADVEHLDPASASDVHAHGLNRVFARTLFATRSSNNFEETLPVQADLAEQIPSRENGGISKDGRTYTVRLRKDVRWNTSPARAVVAGDVVRGFKRLCNPAAPSGYRDHYIATIKGMESFCRGYAEVDDDDAEAMATYQDEHSISGLKATDDSTLVFRLTRPASDFLNILALPSAAAAPEEYDRYVPDSRRFRRNIVSNGPYRIASYEPGRSYVLEHNPAWRADTDPLRERFADRIQITLGVDSADEVQRRIEQGAADLSWDRPVPVPAIERLRGTAGFAIRQTPGTGPYLLVDVPDPRVRQALQYAVDRTALIAVFGGHEVARPLHTLIAPGNAGYFEHNPYPTPGDAGDPGRCRDLLAEAGHRNGPKLTLAHRDEHEKIAKAVRESLGDCGIEVTLRQKGGDLTLISPDPDWYGLNGRSALAPLLDGHPDPRVGGLAEDALTARNTARATGLWNQLDRLVMQNATVVPLVDRAWPIQRSTRVRDALFLPSARTYDYTRLWLADT</sequence>
<keyword evidence="3" id="KW-1185">Reference proteome</keyword>
<dbReference type="Pfam" id="PF00496">
    <property type="entry name" value="SBP_bac_5"/>
    <property type="match status" value="1"/>
</dbReference>
<evidence type="ECO:0000313" key="3">
    <source>
        <dbReference type="Proteomes" id="UP000236723"/>
    </source>
</evidence>